<reference evidence="1 2" key="1">
    <citation type="journal article" date="2019" name="BMC Evol. Biol.">
        <title>Comparative genomics of Mycobacterium mucogenicum and Mycobacterium neoaurum clade members emphasizing tRNA and non-coding RNA.</title>
        <authorList>
            <person name="Behra P.R.K."/>
            <person name="Pettersson B.M.F."/>
            <person name="Das S."/>
            <person name="Dasgupta S."/>
            <person name="Kirsebom L.A."/>
        </authorList>
    </citation>
    <scope>NUCLEOTIDE SEQUENCE [LARGE SCALE GENOMIC DNA]</scope>
    <source>
        <strain evidence="1 2">DSM 44124</strain>
    </source>
</reference>
<sequence>MGSNLGIEYETADGATVVIVVPEATVERTQRGTSVYLADVLGGGAGASATICGRDQDKFIALLVRLIGMAVSA</sequence>
<dbReference type="EMBL" id="CP062008">
    <property type="protein sequence ID" value="QPG69119.1"/>
    <property type="molecule type" value="Genomic_DNA"/>
</dbReference>
<dbReference type="GeneID" id="76728740"/>
<reference evidence="1 2" key="2">
    <citation type="journal article" date="2019" name="Sci. Rep.">
        <title>Insight into the biology of Mycobacterium mucogenicum and Mycobacterium neoaurum clade members.</title>
        <authorList>
            <person name="Behra P.R.K."/>
            <person name="Pettersson B.M.F."/>
            <person name="Ramesh M."/>
            <person name="Dasgupta S."/>
            <person name="Kirsebom L.A."/>
        </authorList>
    </citation>
    <scope>NUCLEOTIDE SEQUENCE [LARGE SCALE GENOMIC DNA]</scope>
    <source>
        <strain evidence="1 2">DSM 44124</strain>
    </source>
</reference>
<dbReference type="RefSeq" id="WP_053855100.1">
    <property type="nucleotide sequence ID" value="NZ_ANBS01000055.1"/>
</dbReference>
<evidence type="ECO:0000313" key="1">
    <source>
        <dbReference type="EMBL" id="QPG69119.1"/>
    </source>
</evidence>
<gene>
    <name evidence="1" type="ORF">C1S78_027660</name>
</gene>
<evidence type="ECO:0000313" key="2">
    <source>
        <dbReference type="Proteomes" id="UP000309231"/>
    </source>
</evidence>
<dbReference type="KEGG" id="mmuc:C1S78_027660"/>
<protein>
    <submittedName>
        <fullName evidence="1">Uncharacterized protein</fullName>
    </submittedName>
</protein>
<accession>A0A8E4R7B2</accession>
<dbReference type="AlphaFoldDB" id="A0A8E4R7B2"/>
<keyword evidence="2" id="KW-1185">Reference proteome</keyword>
<name>A0A8E4R7B2_MYCMU</name>
<proteinExistence type="predicted"/>
<dbReference type="Proteomes" id="UP000309231">
    <property type="component" value="Chromosome"/>
</dbReference>
<organism evidence="1 2">
    <name type="scientific">Mycolicibacterium mucogenicum DSM 44124</name>
    <dbReference type="NCBI Taxonomy" id="1226753"/>
    <lineage>
        <taxon>Bacteria</taxon>
        <taxon>Bacillati</taxon>
        <taxon>Actinomycetota</taxon>
        <taxon>Actinomycetes</taxon>
        <taxon>Mycobacteriales</taxon>
        <taxon>Mycobacteriaceae</taxon>
        <taxon>Mycolicibacterium</taxon>
    </lineage>
</organism>